<evidence type="ECO:0000256" key="1">
    <source>
        <dbReference type="SAM" id="Phobius"/>
    </source>
</evidence>
<dbReference type="EMBL" id="AKGD01000004">
    <property type="protein sequence ID" value="EIT68243.1"/>
    <property type="molecule type" value="Genomic_DNA"/>
</dbReference>
<evidence type="ECO:0000313" key="3">
    <source>
        <dbReference type="EMBL" id="EIT68243.1"/>
    </source>
</evidence>
<dbReference type="InterPro" id="IPR016924">
    <property type="entry name" value="UCP029543"/>
</dbReference>
<dbReference type="RefSeq" id="WP_007187613.1">
    <property type="nucleotide sequence ID" value="NZ_AKGD01000004.1"/>
</dbReference>
<dbReference type="OrthoDB" id="6401969at2"/>
<gene>
    <name evidence="3" type="ORF">WQQ_46780</name>
</gene>
<feature type="chain" id="PRO_5003714077" description="PA2779 family protein" evidence="2">
    <location>
        <begin position="28"/>
        <end position="128"/>
    </location>
</feature>
<evidence type="ECO:0008006" key="5">
    <source>
        <dbReference type="Google" id="ProtNLM"/>
    </source>
</evidence>
<organism evidence="3 4">
    <name type="scientific">Hydrocarboniphaga effusa AP103</name>
    <dbReference type="NCBI Taxonomy" id="1172194"/>
    <lineage>
        <taxon>Bacteria</taxon>
        <taxon>Pseudomonadati</taxon>
        <taxon>Pseudomonadota</taxon>
        <taxon>Gammaproteobacteria</taxon>
        <taxon>Nevskiales</taxon>
        <taxon>Nevskiaceae</taxon>
        <taxon>Hydrocarboniphaga</taxon>
    </lineage>
</organism>
<name>I8T3F5_9GAMM</name>
<evidence type="ECO:0000313" key="4">
    <source>
        <dbReference type="Proteomes" id="UP000003704"/>
    </source>
</evidence>
<keyword evidence="1" id="KW-0472">Membrane</keyword>
<dbReference type="STRING" id="1172194.WQQ_46780"/>
<keyword evidence="4" id="KW-1185">Reference proteome</keyword>
<protein>
    <recommendedName>
        <fullName evidence="5">PA2779 family protein</fullName>
    </recommendedName>
</protein>
<reference evidence="3 4" key="1">
    <citation type="journal article" date="2012" name="J. Bacteriol.">
        <title>Genome Sequence of n-Alkane-Degrading Hydrocarboniphaga effusa Strain AP103T (ATCC BAA-332T).</title>
        <authorList>
            <person name="Chang H.K."/>
            <person name="Zylstra G.J."/>
            <person name="Chae J.C."/>
        </authorList>
    </citation>
    <scope>NUCLEOTIDE SEQUENCE [LARGE SCALE GENOMIC DNA]</scope>
    <source>
        <strain evidence="3 4">AP103</strain>
    </source>
</reference>
<sequence>MRKQKTFLSGLLVAAMLSVTSWMPAHAAMVTTEQMVSVQSEQMRDAQVAQVQGFLARADVKQQLEALGVASDLADQRVAALSDAELQHLSKTIGEQPAGGDVIVVLGVIFVVLIVLELLGVTHVFSRF</sequence>
<keyword evidence="2" id="KW-0732">Signal</keyword>
<dbReference type="NCBIfam" id="NF033919">
    <property type="entry name" value="PA2779_fam"/>
    <property type="match status" value="1"/>
</dbReference>
<dbReference type="Pfam" id="PF20332">
    <property type="entry name" value="DUF6627"/>
    <property type="match status" value="1"/>
</dbReference>
<proteinExistence type="predicted"/>
<keyword evidence="1" id="KW-1133">Transmembrane helix</keyword>
<feature type="transmembrane region" description="Helical" evidence="1">
    <location>
        <begin position="102"/>
        <end position="125"/>
    </location>
</feature>
<dbReference type="PIRSF" id="PIRSF029543">
    <property type="entry name" value="UCP029543"/>
    <property type="match status" value="1"/>
</dbReference>
<evidence type="ECO:0000256" key="2">
    <source>
        <dbReference type="SAM" id="SignalP"/>
    </source>
</evidence>
<feature type="signal peptide" evidence="2">
    <location>
        <begin position="1"/>
        <end position="27"/>
    </location>
</feature>
<keyword evidence="1" id="KW-0812">Transmembrane</keyword>
<accession>I8T3F5</accession>
<comment type="caution">
    <text evidence="3">The sequence shown here is derived from an EMBL/GenBank/DDBJ whole genome shotgun (WGS) entry which is preliminary data.</text>
</comment>
<dbReference type="Proteomes" id="UP000003704">
    <property type="component" value="Unassembled WGS sequence"/>
</dbReference>
<dbReference type="AlphaFoldDB" id="I8T3F5"/>
<dbReference type="InterPro" id="IPR046735">
    <property type="entry name" value="PA2779-like"/>
</dbReference>